<gene>
    <name evidence="2" type="ORF">GCM10011612_10460</name>
</gene>
<dbReference type="AlphaFoldDB" id="A0A8H9H8V4"/>
<feature type="region of interest" description="Disordered" evidence="1">
    <location>
        <begin position="1"/>
        <end position="22"/>
    </location>
</feature>
<reference evidence="2" key="2">
    <citation type="submission" date="2020-09" db="EMBL/GenBank/DDBJ databases">
        <authorList>
            <person name="Sun Q."/>
            <person name="Zhou Y."/>
        </authorList>
    </citation>
    <scope>NUCLEOTIDE SEQUENCE</scope>
    <source>
        <strain evidence="2">CGMCC 4.7372</strain>
    </source>
</reference>
<feature type="compositionally biased region" description="Basic and acidic residues" evidence="1">
    <location>
        <begin position="1"/>
        <end position="10"/>
    </location>
</feature>
<evidence type="ECO:0000256" key="1">
    <source>
        <dbReference type="SAM" id="MobiDB-lite"/>
    </source>
</evidence>
<dbReference type="EMBL" id="BMNJ01000003">
    <property type="protein sequence ID" value="GGO97584.1"/>
    <property type="molecule type" value="Genomic_DNA"/>
</dbReference>
<sequence>MMSPRSRDVEDTTTGAPPIRPRAISPLRVAADGMRLRLPGWAAGQLVAPIRIIEIELIKDRYKGRDDSILNHPYFTVTARIFTNHPRLETVR</sequence>
<accession>A0A8H9H8V4</accession>
<reference evidence="2" key="1">
    <citation type="journal article" date="2014" name="Int. J. Syst. Evol. Microbiol.">
        <title>Complete genome sequence of Corynebacterium casei LMG S-19264T (=DSM 44701T), isolated from a smear-ripened cheese.</title>
        <authorList>
            <consortium name="US DOE Joint Genome Institute (JGI-PGF)"/>
            <person name="Walter F."/>
            <person name="Albersmeier A."/>
            <person name="Kalinowski J."/>
            <person name="Ruckert C."/>
        </authorList>
    </citation>
    <scope>NUCLEOTIDE SEQUENCE</scope>
    <source>
        <strain evidence="2">CGMCC 4.7372</strain>
    </source>
</reference>
<evidence type="ECO:0000313" key="3">
    <source>
        <dbReference type="Proteomes" id="UP000614239"/>
    </source>
</evidence>
<keyword evidence="3" id="KW-1185">Reference proteome</keyword>
<comment type="caution">
    <text evidence="2">The sequence shown here is derived from an EMBL/GenBank/DDBJ whole genome shotgun (WGS) entry which is preliminary data.</text>
</comment>
<name>A0A8H9H8V4_9ACTO</name>
<protein>
    <submittedName>
        <fullName evidence="2">Uncharacterized protein</fullName>
    </submittedName>
</protein>
<dbReference type="Proteomes" id="UP000614239">
    <property type="component" value="Unassembled WGS sequence"/>
</dbReference>
<evidence type="ECO:0000313" key="2">
    <source>
        <dbReference type="EMBL" id="GGO97584.1"/>
    </source>
</evidence>
<proteinExistence type="predicted"/>
<organism evidence="2 3">
    <name type="scientific">Actinomyces gaoshouyii</name>
    <dbReference type="NCBI Taxonomy" id="1960083"/>
    <lineage>
        <taxon>Bacteria</taxon>
        <taxon>Bacillati</taxon>
        <taxon>Actinomycetota</taxon>
        <taxon>Actinomycetes</taxon>
        <taxon>Actinomycetales</taxon>
        <taxon>Actinomycetaceae</taxon>
        <taxon>Actinomyces</taxon>
    </lineage>
</organism>